<sequence length="200" mass="21509">MLPRPARRFARRRRGLRARRGLTIACGRAAAGSMPTAAAHEFKGTMPVKFFAVLAACLLLSACANAPAVRERADASPCLPDSRQCAIYDFAMADERVLRANGEAVAVDCPWSSDEASLEQRRAHCAELIEVALAVVADRLPDALQRIPVDQVRYEDVGACVDGVARERAGGDCYRRLRAKVPLHWIVPSTGAAAAGSGLR</sequence>
<name>A0ABY9P947_9GAMM</name>
<evidence type="ECO:0000313" key="2">
    <source>
        <dbReference type="Proteomes" id="UP001229313"/>
    </source>
</evidence>
<dbReference type="EMBL" id="CP133568">
    <property type="protein sequence ID" value="WMT02681.1"/>
    <property type="molecule type" value="Genomic_DNA"/>
</dbReference>
<dbReference type="Proteomes" id="UP001229313">
    <property type="component" value="Chromosome"/>
</dbReference>
<accession>A0ABY9P947</accession>
<evidence type="ECO:0000313" key="1">
    <source>
        <dbReference type="EMBL" id="WMT02681.1"/>
    </source>
</evidence>
<evidence type="ECO:0008006" key="3">
    <source>
        <dbReference type="Google" id="ProtNLM"/>
    </source>
</evidence>
<organism evidence="1 2">
    <name type="scientific">Lysobacter yananisis</name>
    <dbReference type="NCBI Taxonomy" id="1003114"/>
    <lineage>
        <taxon>Bacteria</taxon>
        <taxon>Pseudomonadati</taxon>
        <taxon>Pseudomonadota</taxon>
        <taxon>Gammaproteobacteria</taxon>
        <taxon>Lysobacterales</taxon>
        <taxon>Lysobacteraceae</taxon>
        <taxon>Lysobacter</taxon>
    </lineage>
</organism>
<dbReference type="RefSeq" id="WP_309151658.1">
    <property type="nucleotide sequence ID" value="NZ_CP133568.1"/>
</dbReference>
<protein>
    <recommendedName>
        <fullName evidence="3">Lipoprotein</fullName>
    </recommendedName>
</protein>
<keyword evidence="2" id="KW-1185">Reference proteome</keyword>
<gene>
    <name evidence="1" type="ORF">RDV84_22390</name>
</gene>
<proteinExistence type="predicted"/>
<reference evidence="1 2" key="1">
    <citation type="submission" date="2023-08" db="EMBL/GenBank/DDBJ databases">
        <title>The whole genome sequence of Lysobacter yananisis.</title>
        <authorList>
            <person name="Sun H."/>
        </authorList>
    </citation>
    <scope>NUCLEOTIDE SEQUENCE [LARGE SCALE GENOMIC DNA]</scope>
    <source>
        <strain evidence="1 2">SNNU513</strain>
    </source>
</reference>